<keyword evidence="2" id="KW-1185">Reference proteome</keyword>
<gene>
    <name evidence="1" type="ORF">PROQFM164_S07g000144</name>
</gene>
<dbReference type="Proteomes" id="UP000030686">
    <property type="component" value="Unassembled WGS sequence"/>
</dbReference>
<proteinExistence type="predicted"/>
<dbReference type="EMBL" id="HG792021">
    <property type="protein sequence ID" value="CDM37796.1"/>
    <property type="molecule type" value="Genomic_DNA"/>
</dbReference>
<protein>
    <submittedName>
        <fullName evidence="1">Uncharacterized protein</fullName>
    </submittedName>
</protein>
<accession>W6QP89</accession>
<evidence type="ECO:0000313" key="2">
    <source>
        <dbReference type="Proteomes" id="UP000030686"/>
    </source>
</evidence>
<organism evidence="1 2">
    <name type="scientific">Penicillium roqueforti (strain FM164)</name>
    <dbReference type="NCBI Taxonomy" id="1365484"/>
    <lineage>
        <taxon>Eukaryota</taxon>
        <taxon>Fungi</taxon>
        <taxon>Dikarya</taxon>
        <taxon>Ascomycota</taxon>
        <taxon>Pezizomycotina</taxon>
        <taxon>Eurotiomycetes</taxon>
        <taxon>Eurotiomycetidae</taxon>
        <taxon>Eurotiales</taxon>
        <taxon>Aspergillaceae</taxon>
        <taxon>Penicillium</taxon>
    </lineage>
</organism>
<name>W6QP89_PENRF</name>
<reference evidence="1" key="1">
    <citation type="journal article" date="2014" name="Nat. Commun.">
        <title>Multiple recent horizontal transfers of a large genomic region in cheese making fungi.</title>
        <authorList>
            <person name="Cheeseman K."/>
            <person name="Ropars J."/>
            <person name="Renault P."/>
            <person name="Dupont J."/>
            <person name="Gouzy J."/>
            <person name="Branca A."/>
            <person name="Abraham A.L."/>
            <person name="Ceppi M."/>
            <person name="Conseiller E."/>
            <person name="Debuchy R."/>
            <person name="Malagnac F."/>
            <person name="Goarin A."/>
            <person name="Silar P."/>
            <person name="Lacoste S."/>
            <person name="Sallet E."/>
            <person name="Bensimon A."/>
            <person name="Giraud T."/>
            <person name="Brygoo Y."/>
        </authorList>
    </citation>
    <scope>NUCLEOTIDE SEQUENCE [LARGE SCALE GENOMIC DNA]</scope>
    <source>
        <strain evidence="1">FM164</strain>
    </source>
</reference>
<sequence length="52" mass="5930">MESGGRSSPSVQHLMPYVWHDVYRNIGALANDVVDRYSIWTVTDLISSVCFR</sequence>
<dbReference type="AlphaFoldDB" id="W6QP89"/>
<dbReference type="OrthoDB" id="10590971at2759"/>
<evidence type="ECO:0000313" key="1">
    <source>
        <dbReference type="EMBL" id="CDM37796.1"/>
    </source>
</evidence>